<evidence type="ECO:0000256" key="1">
    <source>
        <dbReference type="SAM" id="MobiDB-lite"/>
    </source>
</evidence>
<evidence type="ECO:0000313" key="3">
    <source>
        <dbReference type="Proteomes" id="UP000293195"/>
    </source>
</evidence>
<dbReference type="InterPro" id="IPR021842">
    <property type="entry name" value="DUF3435"/>
</dbReference>
<sequence>MDCSRTKRRSTSTILSDNDAEYQTDSTSIEGDARNESRSRPDLLSDDGFSENELGRPPEYYRAHASQVNNTKITKFYADSTILQFNAVESQWRRYCAHIGEDPEELMNSLSLGDVSSFFTWKLDQKRGAAGRRLRGIKEASSLGTFRKMFLRVYRKLVGRDMDSEMSRGTHNVAVKLARDYDLSHTPREKPPMDAQDVLEITQTALTTVEKMFKVGRYRIQTCFFILGGFITANRPRALLGLRYRDIKVTILRNPNGGPHNILLEWTYEFTKSFLGPKAPNTFPIPEIIFDPSLVLSPHVFLLGLMFADKAFSISELTPENLYTLDIRPGCNQLNVPIREEVADLCVFRRYTQTATKLTISDEQLSYATVKTHMQDVGEITGFKAVAKPYCLRYGAANAFDKDGNTSDALRNLIMKHHSADVFLNHYLNPVVRVDTQAIVRGLAPQEELMQAACRMSRWIDPERPRFLTPEQSQSVDQHPQIRKLLRQQQKLNSKLSPEYKELQRNIRNEKQRLRHALIKSIRQDYDRTRAEKDIRQQLSGGTFGEKIKTDLRRCSERTLLHRKLIESIISLPGSCREEEIRRRSTAIERVAAYCHFEEGETSRNHGPRETVDMDEVALKRAKDVFIKEKRPRVCFVCLGNEALTVKKRVYEFSSPGDLTKHFKRHLRGFNKSTGEQCNLCETHLEKKTDMQLHAYVRHGTCS</sequence>
<feature type="compositionally biased region" description="Basic and acidic residues" evidence="1">
    <location>
        <begin position="31"/>
        <end position="43"/>
    </location>
</feature>
<accession>A0ABY0FP70</accession>
<dbReference type="PANTHER" id="PTHR37535">
    <property type="entry name" value="FLUG DOMAIN PROTEIN"/>
    <property type="match status" value="1"/>
</dbReference>
<evidence type="ECO:0008006" key="4">
    <source>
        <dbReference type="Google" id="ProtNLM"/>
    </source>
</evidence>
<protein>
    <recommendedName>
        <fullName evidence="4">C2H2-type domain-containing protein</fullName>
    </recommendedName>
</protein>
<comment type="caution">
    <text evidence="2">The sequence shown here is derived from an EMBL/GenBank/DDBJ whole genome shotgun (WGS) entry which is preliminary data.</text>
</comment>
<proteinExistence type="predicted"/>
<dbReference type="Pfam" id="PF11917">
    <property type="entry name" value="DUF3435"/>
    <property type="match status" value="1"/>
</dbReference>
<gene>
    <name evidence="2" type="ORF">AA0119_g13215</name>
</gene>
<feature type="compositionally biased region" description="Basic residues" evidence="1">
    <location>
        <begin position="1"/>
        <end position="10"/>
    </location>
</feature>
<name>A0ABY0FP70_9PLEO</name>
<reference evidence="3" key="1">
    <citation type="journal article" date="2019" name="bioRxiv">
        <title>Genomics, evolutionary history and diagnostics of the Alternaria alternata species group including apple and Asian pear pathotypes.</title>
        <authorList>
            <person name="Armitage A.D."/>
            <person name="Cockerton H.M."/>
            <person name="Sreenivasaprasad S."/>
            <person name="Woodhall J.W."/>
            <person name="Lane C.R."/>
            <person name="Harrison R.J."/>
            <person name="Clarkson J.P."/>
        </authorList>
    </citation>
    <scope>NUCLEOTIDE SEQUENCE [LARGE SCALE GENOMIC DNA]</scope>
    <source>
        <strain evidence="3">FERA 635</strain>
    </source>
</reference>
<dbReference type="Proteomes" id="UP000293195">
    <property type="component" value="Unassembled WGS sequence"/>
</dbReference>
<dbReference type="EMBL" id="PDXF01000181">
    <property type="protein sequence ID" value="RYN85694.1"/>
    <property type="molecule type" value="Genomic_DNA"/>
</dbReference>
<keyword evidence="3" id="KW-1185">Reference proteome</keyword>
<dbReference type="PANTHER" id="PTHR37535:SF2">
    <property type="entry name" value="FINGER DOMAIN PROTEIN, PUTATIVE (AFU_ORTHOLOGUE AFUA_6G09300)-RELATED"/>
    <property type="match status" value="1"/>
</dbReference>
<feature type="region of interest" description="Disordered" evidence="1">
    <location>
        <begin position="1"/>
        <end position="51"/>
    </location>
</feature>
<feature type="compositionally biased region" description="Polar residues" evidence="1">
    <location>
        <begin position="11"/>
        <end position="29"/>
    </location>
</feature>
<organism evidence="2 3">
    <name type="scientific">Alternaria tenuissima</name>
    <dbReference type="NCBI Taxonomy" id="119927"/>
    <lineage>
        <taxon>Eukaryota</taxon>
        <taxon>Fungi</taxon>
        <taxon>Dikarya</taxon>
        <taxon>Ascomycota</taxon>
        <taxon>Pezizomycotina</taxon>
        <taxon>Dothideomycetes</taxon>
        <taxon>Pleosporomycetidae</taxon>
        <taxon>Pleosporales</taxon>
        <taxon>Pleosporineae</taxon>
        <taxon>Pleosporaceae</taxon>
        <taxon>Alternaria</taxon>
        <taxon>Alternaria sect. Alternaria</taxon>
        <taxon>Alternaria alternata complex</taxon>
    </lineage>
</organism>
<evidence type="ECO:0000313" key="2">
    <source>
        <dbReference type="EMBL" id="RYN85694.1"/>
    </source>
</evidence>